<dbReference type="SUPFAM" id="SSF57850">
    <property type="entry name" value="RING/U-box"/>
    <property type="match status" value="1"/>
</dbReference>
<dbReference type="GeneTree" id="ENSGT00940000162978"/>
<proteinExistence type="predicted"/>
<evidence type="ECO:0000256" key="2">
    <source>
        <dbReference type="ARBA" id="ARBA00022723"/>
    </source>
</evidence>
<evidence type="ECO:0000313" key="11">
    <source>
        <dbReference type="Proteomes" id="UP000694389"/>
    </source>
</evidence>
<dbReference type="Gene3D" id="3.30.40.10">
    <property type="entry name" value="Zinc/RING finger domain, C3HC4 (zinc finger)"/>
    <property type="match status" value="1"/>
</dbReference>
<sequence length="680" mass="75895">MGWMTLRKGYSCILTPPLHNNTTGVRKSFFINNTGVNRRIRETPEDRAVPAAEMAQANISVTESQFRCPVCLDILKDPVSTPCGHTYCMSCINNYWDQAESGQFSCPQCRETFSPRPVLRRNTVLAEVVDKLKLSEMITAPELYLGGLGDVPCDFCPAESKLRAVKSCLVCLASFCELHVLPHRDVGTLRRHKLVAAVECLAERLCAQHRLGLEPAGGGSEAEAAVEWSGDCLLCEADQEEVHNVDAQRARRQLQLRECLRMIQGRTQSGERELEEFQQSLESLKVSASAVLEDSEALFADMALRLEKTKAEVRARLEAKERAVVGRAERDIEMLEKDLEELRRRDEEISRLLQTEDNAHFLQAAPLLCIPLTTGRHSRVFSLPTEAFSGARRALCHLRSRMEEVCREEVDKISRAVNENYVSGGECVKVFQKYIKYHSYPLYWGGGRNLSAENSKPQQIQPTLSAGQHGAVPVSFPLSSLSLQPADQRMRAVFLRFSCRLSLDPDTAHPTLVLLEGPQGAHCGEEPQSYPPHPQRFDSVAQVLCREGQFGGASYWEVEWRGGGWVDIGVTYRGIGRKGGGKPCLLGRNENSWRLRCTHAGYAAWHDNRKTTVAAPPCPRIGVFLERQKGALSFYSVSDTVVLLHTFRCPFSQPLYPAFRLDLDSTLLICPNEGGNGHPT</sequence>
<accession>A0A8C4DYB1</accession>
<feature type="domain" description="B30.2/SPRY" evidence="9">
    <location>
        <begin position="481"/>
        <end position="678"/>
    </location>
</feature>
<dbReference type="InterPro" id="IPR006574">
    <property type="entry name" value="PRY"/>
</dbReference>
<dbReference type="InterPro" id="IPR001841">
    <property type="entry name" value="Znf_RING"/>
</dbReference>
<dbReference type="Ensembl" id="ENSDLAT00005011342.2">
    <property type="protein sequence ID" value="ENSDLAP00005010349.1"/>
    <property type="gene ID" value="ENSDLAG00005005408.2"/>
</dbReference>
<evidence type="ECO:0000256" key="6">
    <source>
        <dbReference type="PROSITE-ProRule" id="PRU00175"/>
    </source>
</evidence>
<evidence type="ECO:0000259" key="8">
    <source>
        <dbReference type="PROSITE" id="PS50089"/>
    </source>
</evidence>
<feature type="coiled-coil region" evidence="7">
    <location>
        <begin position="303"/>
        <end position="352"/>
    </location>
</feature>
<organism evidence="10 11">
    <name type="scientific">Dicentrarchus labrax</name>
    <name type="common">European seabass</name>
    <name type="synonym">Morone labrax</name>
    <dbReference type="NCBI Taxonomy" id="13489"/>
    <lineage>
        <taxon>Eukaryota</taxon>
        <taxon>Metazoa</taxon>
        <taxon>Chordata</taxon>
        <taxon>Craniata</taxon>
        <taxon>Vertebrata</taxon>
        <taxon>Euteleostomi</taxon>
        <taxon>Actinopterygii</taxon>
        <taxon>Neopterygii</taxon>
        <taxon>Teleostei</taxon>
        <taxon>Neoteleostei</taxon>
        <taxon>Acanthomorphata</taxon>
        <taxon>Eupercaria</taxon>
        <taxon>Moronidae</taxon>
        <taxon>Dicentrarchus</taxon>
    </lineage>
</organism>
<dbReference type="InterPro" id="IPR058030">
    <property type="entry name" value="TRIM8/14/16/25/29/45/65_CC"/>
</dbReference>
<reference evidence="10" key="1">
    <citation type="submission" date="2025-08" db="UniProtKB">
        <authorList>
            <consortium name="Ensembl"/>
        </authorList>
    </citation>
    <scope>IDENTIFICATION</scope>
</reference>
<dbReference type="InterPro" id="IPR043136">
    <property type="entry name" value="B30.2/SPRY_sf"/>
</dbReference>
<keyword evidence="4" id="KW-0862">Zinc</keyword>
<dbReference type="Gene3D" id="4.10.830.40">
    <property type="match status" value="1"/>
</dbReference>
<dbReference type="InterPro" id="IPR013320">
    <property type="entry name" value="ConA-like_dom_sf"/>
</dbReference>
<dbReference type="CDD" id="cd19802">
    <property type="entry name" value="Bbox1_TRIM8-like"/>
    <property type="match status" value="1"/>
</dbReference>
<dbReference type="InterPro" id="IPR017907">
    <property type="entry name" value="Znf_RING_CS"/>
</dbReference>
<evidence type="ECO:0000313" key="10">
    <source>
        <dbReference type="Ensembl" id="ENSDLAP00005010349.1"/>
    </source>
</evidence>
<dbReference type="SUPFAM" id="SSF49899">
    <property type="entry name" value="Concanavalin A-like lectins/glucanases"/>
    <property type="match status" value="1"/>
</dbReference>
<dbReference type="InterPro" id="IPR003879">
    <property type="entry name" value="Butyrophylin_SPRY"/>
</dbReference>
<keyword evidence="2" id="KW-0479">Metal-binding</keyword>
<reference evidence="10" key="2">
    <citation type="submission" date="2025-09" db="UniProtKB">
        <authorList>
            <consortium name="Ensembl"/>
        </authorList>
    </citation>
    <scope>IDENTIFICATION</scope>
</reference>
<dbReference type="Pfam" id="PF13765">
    <property type="entry name" value="PRY"/>
    <property type="match status" value="1"/>
</dbReference>
<evidence type="ECO:0000256" key="7">
    <source>
        <dbReference type="SAM" id="Coils"/>
    </source>
</evidence>
<dbReference type="InterPro" id="IPR051051">
    <property type="entry name" value="E3_ubiq-ligase_TRIM/RNF"/>
</dbReference>
<feature type="domain" description="RING-type" evidence="8">
    <location>
        <begin position="68"/>
        <end position="110"/>
    </location>
</feature>
<dbReference type="PROSITE" id="PS50089">
    <property type="entry name" value="ZF_RING_2"/>
    <property type="match status" value="1"/>
</dbReference>
<keyword evidence="1" id="KW-0399">Innate immunity</keyword>
<dbReference type="PANTHER" id="PTHR25465">
    <property type="entry name" value="B-BOX DOMAIN CONTAINING"/>
    <property type="match status" value="1"/>
</dbReference>
<dbReference type="PRINTS" id="PR01407">
    <property type="entry name" value="BUTYPHLNCDUF"/>
</dbReference>
<dbReference type="GO" id="GO:0045087">
    <property type="term" value="P:innate immune response"/>
    <property type="evidence" value="ECO:0007669"/>
    <property type="project" value="UniProtKB-KW"/>
</dbReference>
<name>A0A8C4DYB1_DICLA</name>
<keyword evidence="5" id="KW-0391">Immunity</keyword>
<dbReference type="SMART" id="SM00449">
    <property type="entry name" value="SPRY"/>
    <property type="match status" value="1"/>
</dbReference>
<dbReference type="Pfam" id="PF15227">
    <property type="entry name" value="zf-C3HC4_4"/>
    <property type="match status" value="1"/>
</dbReference>
<dbReference type="AlphaFoldDB" id="A0A8C4DYB1"/>
<dbReference type="SMART" id="SM00184">
    <property type="entry name" value="RING"/>
    <property type="match status" value="1"/>
</dbReference>
<keyword evidence="7" id="KW-0175">Coiled coil</keyword>
<dbReference type="GO" id="GO:0008270">
    <property type="term" value="F:zinc ion binding"/>
    <property type="evidence" value="ECO:0007669"/>
    <property type="project" value="UniProtKB-KW"/>
</dbReference>
<dbReference type="GO" id="GO:0005737">
    <property type="term" value="C:cytoplasm"/>
    <property type="evidence" value="ECO:0007669"/>
    <property type="project" value="UniProtKB-ARBA"/>
</dbReference>
<dbReference type="Pfam" id="PF00622">
    <property type="entry name" value="SPRY"/>
    <property type="match status" value="1"/>
</dbReference>
<evidence type="ECO:0000256" key="1">
    <source>
        <dbReference type="ARBA" id="ARBA00022588"/>
    </source>
</evidence>
<dbReference type="SMART" id="SM00589">
    <property type="entry name" value="PRY"/>
    <property type="match status" value="1"/>
</dbReference>
<keyword evidence="3 6" id="KW-0863">Zinc-finger</keyword>
<dbReference type="PANTHER" id="PTHR25465:SF14">
    <property type="entry name" value="E3 UBIQUITIN-PROTEIN LIGASE TRIM65"/>
    <property type="match status" value="1"/>
</dbReference>
<dbReference type="PROSITE" id="PS50188">
    <property type="entry name" value="B302_SPRY"/>
    <property type="match status" value="1"/>
</dbReference>
<evidence type="ECO:0000256" key="3">
    <source>
        <dbReference type="ARBA" id="ARBA00022771"/>
    </source>
</evidence>
<keyword evidence="11" id="KW-1185">Reference proteome</keyword>
<evidence type="ECO:0000256" key="4">
    <source>
        <dbReference type="ARBA" id="ARBA00022833"/>
    </source>
</evidence>
<dbReference type="PROSITE" id="PS00518">
    <property type="entry name" value="ZF_RING_1"/>
    <property type="match status" value="1"/>
</dbReference>
<dbReference type="InterPro" id="IPR001870">
    <property type="entry name" value="B30.2/SPRY"/>
</dbReference>
<evidence type="ECO:0000256" key="5">
    <source>
        <dbReference type="ARBA" id="ARBA00022859"/>
    </source>
</evidence>
<dbReference type="Pfam" id="PF25600">
    <property type="entry name" value="TRIM_CC"/>
    <property type="match status" value="1"/>
</dbReference>
<dbReference type="Gene3D" id="2.60.120.920">
    <property type="match status" value="1"/>
</dbReference>
<evidence type="ECO:0008006" key="12">
    <source>
        <dbReference type="Google" id="ProtNLM"/>
    </source>
</evidence>
<dbReference type="InterPro" id="IPR013083">
    <property type="entry name" value="Znf_RING/FYVE/PHD"/>
</dbReference>
<evidence type="ECO:0000259" key="9">
    <source>
        <dbReference type="PROSITE" id="PS50188"/>
    </source>
</evidence>
<dbReference type="Proteomes" id="UP000694389">
    <property type="component" value="Unassembled WGS sequence"/>
</dbReference>
<dbReference type="InterPro" id="IPR003877">
    <property type="entry name" value="SPRY_dom"/>
</dbReference>
<protein>
    <recommendedName>
        <fullName evidence="12">Tripartite motif-containing protein 16</fullName>
    </recommendedName>
</protein>